<dbReference type="OrthoDB" id="9776250at2"/>
<reference evidence="3 4" key="1">
    <citation type="submission" date="2017-03" db="EMBL/GenBank/DDBJ databases">
        <title>Genome sequence of Geothermobacter sp. EPR-M, Deep-Sea Iron Reducer.</title>
        <authorList>
            <person name="Tully B."/>
            <person name="Savalia P."/>
            <person name="Abuyen K."/>
            <person name="Baughan C."/>
            <person name="Romero E."/>
            <person name="Ronkowski C."/>
            <person name="Torres B."/>
            <person name="Tremblay J."/>
            <person name="Trujillo A."/>
            <person name="Tyler M."/>
            <person name="Perez-Rodriguez I."/>
            <person name="Amend J."/>
        </authorList>
    </citation>
    <scope>NUCLEOTIDE SEQUENCE [LARGE SCALE GENOMIC DNA]</scope>
    <source>
        <strain evidence="3 4">EPR-M</strain>
    </source>
</reference>
<dbReference type="EMBL" id="NAAD01000006">
    <property type="protein sequence ID" value="ORJ61260.1"/>
    <property type="molecule type" value="Genomic_DNA"/>
</dbReference>
<dbReference type="PANTHER" id="PTHR43155:SF2">
    <property type="entry name" value="CYCLIC DI-GMP PHOSPHODIESTERASE PA4108"/>
    <property type="match status" value="1"/>
</dbReference>
<dbReference type="Pfam" id="PF13487">
    <property type="entry name" value="HD_5"/>
    <property type="match status" value="1"/>
</dbReference>
<dbReference type="Gene3D" id="3.30.450.40">
    <property type="match status" value="1"/>
</dbReference>
<dbReference type="SMART" id="SM00065">
    <property type="entry name" value="GAF"/>
    <property type="match status" value="1"/>
</dbReference>
<accession>A0A1X0Y7S9</accession>
<evidence type="ECO:0000259" key="2">
    <source>
        <dbReference type="PROSITE" id="PS51832"/>
    </source>
</evidence>
<sequence>MKKNRKMTVDSRHNLKDALSRTKRVLSTVIKCHGVLVTSTTEDEIYKQICRIIVADGKYRLSWIGIPKDDDDKNVVPAAYEGVGKEYIDSLTIHWKADEYGMGPTDIAIRTKKTQINNNINNEKSYEPWHERAIEHGYRSSISIPCTIENRVLCTLNIYSEEPNTFDKQEVDLLEELAKDIAYGVENIKTIDEKITLQNELKTTLTQLVEAIALTAEKRDPYTGGHQKRVAKLATAIADDLSWSDDRIEGLYLSGLIHDIGKIYVPAEILNRPGMLTDAEFSIIKTHPQIGYEIVSNVRCHYPIKEIILQHHERIDGSGYPHGLSHNQIIPEAKVLAVADVTEAILSHRPYRPALGVNAAIEELKRGRESIYDPAAVDICTRLMNGGGFQWE</sequence>
<dbReference type="STRING" id="1969733.B5V00_06380"/>
<dbReference type="PROSITE" id="PS51831">
    <property type="entry name" value="HD"/>
    <property type="match status" value="1"/>
</dbReference>
<comment type="caution">
    <text evidence="3">The sequence shown here is derived from an EMBL/GenBank/DDBJ whole genome shotgun (WGS) entry which is preliminary data.</text>
</comment>
<dbReference type="SUPFAM" id="SSF109604">
    <property type="entry name" value="HD-domain/PDEase-like"/>
    <property type="match status" value="1"/>
</dbReference>
<proteinExistence type="predicted"/>
<dbReference type="InterPro" id="IPR037522">
    <property type="entry name" value="HD_GYP_dom"/>
</dbReference>
<name>A0A1X0Y7S9_9BACT</name>
<protein>
    <submittedName>
        <fullName evidence="3">Uncharacterized protein</fullName>
    </submittedName>
</protein>
<dbReference type="InterPro" id="IPR003018">
    <property type="entry name" value="GAF"/>
</dbReference>
<evidence type="ECO:0000313" key="4">
    <source>
        <dbReference type="Proteomes" id="UP000193136"/>
    </source>
</evidence>
<evidence type="ECO:0000313" key="3">
    <source>
        <dbReference type="EMBL" id="ORJ61260.1"/>
    </source>
</evidence>
<dbReference type="SUPFAM" id="SSF55781">
    <property type="entry name" value="GAF domain-like"/>
    <property type="match status" value="1"/>
</dbReference>
<dbReference type="AlphaFoldDB" id="A0A1X0Y7S9"/>
<dbReference type="PANTHER" id="PTHR43155">
    <property type="entry name" value="CYCLIC DI-GMP PHOSPHODIESTERASE PA4108-RELATED"/>
    <property type="match status" value="1"/>
</dbReference>
<dbReference type="InterPro" id="IPR029016">
    <property type="entry name" value="GAF-like_dom_sf"/>
</dbReference>
<feature type="domain" description="HD" evidence="1">
    <location>
        <begin position="223"/>
        <end position="345"/>
    </location>
</feature>
<dbReference type="Proteomes" id="UP000193136">
    <property type="component" value="Unassembled WGS sequence"/>
</dbReference>
<dbReference type="InterPro" id="IPR006674">
    <property type="entry name" value="HD_domain"/>
</dbReference>
<dbReference type="Gene3D" id="1.10.3210.10">
    <property type="entry name" value="Hypothetical protein af1432"/>
    <property type="match status" value="1"/>
</dbReference>
<dbReference type="InterPro" id="IPR003607">
    <property type="entry name" value="HD/PDEase_dom"/>
</dbReference>
<dbReference type="Pfam" id="PF13185">
    <property type="entry name" value="GAF_2"/>
    <property type="match status" value="1"/>
</dbReference>
<feature type="domain" description="HD-GYP" evidence="2">
    <location>
        <begin position="201"/>
        <end position="392"/>
    </location>
</feature>
<keyword evidence="4" id="KW-1185">Reference proteome</keyword>
<organism evidence="3 4">
    <name type="scientific">Geothermobacter hydrogeniphilus</name>
    <dbReference type="NCBI Taxonomy" id="1969733"/>
    <lineage>
        <taxon>Bacteria</taxon>
        <taxon>Pseudomonadati</taxon>
        <taxon>Thermodesulfobacteriota</taxon>
        <taxon>Desulfuromonadia</taxon>
        <taxon>Desulfuromonadales</taxon>
        <taxon>Geothermobacteraceae</taxon>
        <taxon>Geothermobacter</taxon>
    </lineage>
</organism>
<dbReference type="CDD" id="cd00077">
    <property type="entry name" value="HDc"/>
    <property type="match status" value="1"/>
</dbReference>
<evidence type="ECO:0000259" key="1">
    <source>
        <dbReference type="PROSITE" id="PS51831"/>
    </source>
</evidence>
<dbReference type="SMART" id="SM00471">
    <property type="entry name" value="HDc"/>
    <property type="match status" value="1"/>
</dbReference>
<gene>
    <name evidence="3" type="ORF">B5V00_06380</name>
</gene>
<dbReference type="PROSITE" id="PS51832">
    <property type="entry name" value="HD_GYP"/>
    <property type="match status" value="1"/>
</dbReference>